<dbReference type="InterPro" id="IPR041280">
    <property type="entry name" value="Big_10"/>
</dbReference>
<dbReference type="CDD" id="cd16913">
    <property type="entry name" value="YkuD_like"/>
    <property type="match status" value="1"/>
</dbReference>
<evidence type="ECO:0000256" key="6">
    <source>
        <dbReference type="ARBA" id="ARBA00023316"/>
    </source>
</evidence>
<keyword evidence="6 7" id="KW-0961">Cell wall biogenesis/degradation</keyword>
<evidence type="ECO:0000256" key="3">
    <source>
        <dbReference type="ARBA" id="ARBA00022960"/>
    </source>
</evidence>
<keyword evidence="4 7" id="KW-0573">Peptidoglycan synthesis</keyword>
<dbReference type="SUPFAM" id="SSF141523">
    <property type="entry name" value="L,D-transpeptidase catalytic domain-like"/>
    <property type="match status" value="1"/>
</dbReference>
<dbReference type="Proteomes" id="UP001596074">
    <property type="component" value="Unassembled WGS sequence"/>
</dbReference>
<evidence type="ECO:0000256" key="7">
    <source>
        <dbReference type="PROSITE-ProRule" id="PRU01373"/>
    </source>
</evidence>
<accession>A0ABW1AFS4</accession>
<evidence type="ECO:0000256" key="4">
    <source>
        <dbReference type="ARBA" id="ARBA00022984"/>
    </source>
</evidence>
<dbReference type="InterPro" id="IPR005490">
    <property type="entry name" value="LD_TPept_cat_dom"/>
</dbReference>
<dbReference type="RefSeq" id="WP_378289852.1">
    <property type="nucleotide sequence ID" value="NZ_JBHSON010000104.1"/>
</dbReference>
<evidence type="ECO:0000256" key="5">
    <source>
        <dbReference type="ARBA" id="ARBA00023315"/>
    </source>
</evidence>
<feature type="region of interest" description="Disordered" evidence="8">
    <location>
        <begin position="1"/>
        <end position="29"/>
    </location>
</feature>
<feature type="domain" description="L,D-TPase catalytic" evidence="9">
    <location>
        <begin position="275"/>
        <end position="401"/>
    </location>
</feature>
<feature type="active site" description="Nucleophile" evidence="7">
    <location>
        <position position="377"/>
    </location>
</feature>
<evidence type="ECO:0000313" key="11">
    <source>
        <dbReference type="Proteomes" id="UP001596074"/>
    </source>
</evidence>
<protein>
    <submittedName>
        <fullName evidence="10">Ig-like domain-containing protein</fullName>
    </submittedName>
</protein>
<keyword evidence="3 7" id="KW-0133">Cell shape</keyword>
<evidence type="ECO:0000256" key="8">
    <source>
        <dbReference type="SAM" id="MobiDB-lite"/>
    </source>
</evidence>
<dbReference type="CDD" id="cd13432">
    <property type="entry name" value="LDT_IgD_like_2"/>
    <property type="match status" value="1"/>
</dbReference>
<keyword evidence="5" id="KW-0012">Acyltransferase</keyword>
<gene>
    <name evidence="10" type="ORF">ACFPZN_46640</name>
</gene>
<comment type="caution">
    <text evidence="10">The sequence shown here is derived from an EMBL/GenBank/DDBJ whole genome shotgun (WGS) entry which is preliminary data.</text>
</comment>
<evidence type="ECO:0000259" key="9">
    <source>
        <dbReference type="PROSITE" id="PS52029"/>
    </source>
</evidence>
<dbReference type="InterPro" id="IPR050979">
    <property type="entry name" value="LD-transpeptidase"/>
</dbReference>
<keyword evidence="11" id="KW-1185">Reference proteome</keyword>
<dbReference type="PROSITE" id="PS52029">
    <property type="entry name" value="LD_TPASE"/>
    <property type="match status" value="1"/>
</dbReference>
<name>A0ABW1AFS4_9ACTN</name>
<comment type="pathway">
    <text evidence="1 7">Cell wall biogenesis; peptidoglycan biosynthesis.</text>
</comment>
<evidence type="ECO:0000256" key="2">
    <source>
        <dbReference type="ARBA" id="ARBA00022679"/>
    </source>
</evidence>
<dbReference type="EMBL" id="JBHSON010000104">
    <property type="protein sequence ID" value="MFC5753140.1"/>
    <property type="molecule type" value="Genomic_DNA"/>
</dbReference>
<keyword evidence="2" id="KW-0808">Transferase</keyword>
<feature type="compositionally biased region" description="Basic and acidic residues" evidence="8">
    <location>
        <begin position="1"/>
        <end position="10"/>
    </location>
</feature>
<evidence type="ECO:0000256" key="1">
    <source>
        <dbReference type="ARBA" id="ARBA00004752"/>
    </source>
</evidence>
<evidence type="ECO:0000313" key="10">
    <source>
        <dbReference type="EMBL" id="MFC5753140.1"/>
    </source>
</evidence>
<reference evidence="11" key="1">
    <citation type="journal article" date="2019" name="Int. J. Syst. Evol. Microbiol.">
        <title>The Global Catalogue of Microorganisms (GCM) 10K type strain sequencing project: providing services to taxonomists for standard genome sequencing and annotation.</title>
        <authorList>
            <consortium name="The Broad Institute Genomics Platform"/>
            <consortium name="The Broad Institute Genome Sequencing Center for Infectious Disease"/>
            <person name="Wu L."/>
            <person name="Ma J."/>
        </authorList>
    </citation>
    <scope>NUCLEOTIDE SEQUENCE [LARGE SCALE GENOMIC DNA]</scope>
    <source>
        <strain evidence="11">KCTC 42087</strain>
    </source>
</reference>
<sequence>MPKPPARDPIPHISPSGRAKPSAIGPSPEVEPLRVFDRTRSSRAVLACSVLLLAACQTGSQAVTPADERAAQRSTTDPVLTISPADGAARARPDRGVVIKAANGELGTVVVRAGGRSVAGSFNAARTVWRSRWTLAPATSYTVTATARNAAGKTATAGSGFRTLKPARTISTSLDWILEGNQGRTYGVGTPIILNFDRPVFNKGLVEKALEVKAEKPVEGAWRWVGDRQVIYRTKTYWPAHQKVTVTAHMAGVRAAKGVYGLRDFTRTIDIGAARISRINLKKYRMLVSVDGRRARSVPISAGNGTTMEYTTTSGVHLTMEKGDPVRMIAPGRREGDPGYYDELINYAVRISNSGEYLHQSAGEYHCLGKANCSHGCVRQHPRDALWFFRTAQPGDVVYIAGSRRKLEWNNGWSFWQLPWDSWRKGSAVA</sequence>
<feature type="active site" description="Proton donor/acceptor" evidence="7">
    <location>
        <position position="359"/>
    </location>
</feature>
<dbReference type="Gene3D" id="2.60.40.3710">
    <property type="match status" value="1"/>
</dbReference>
<dbReference type="Gene3D" id="2.60.40.3780">
    <property type="match status" value="1"/>
</dbReference>
<dbReference type="Pfam" id="PF03734">
    <property type="entry name" value="YkuD"/>
    <property type="match status" value="1"/>
</dbReference>
<dbReference type="PANTHER" id="PTHR30582:SF2">
    <property type="entry name" value="L,D-TRANSPEPTIDASE YCIB-RELATED"/>
    <property type="match status" value="1"/>
</dbReference>
<dbReference type="PANTHER" id="PTHR30582">
    <property type="entry name" value="L,D-TRANSPEPTIDASE"/>
    <property type="match status" value="1"/>
</dbReference>
<organism evidence="10 11">
    <name type="scientific">Actinomadura rugatobispora</name>
    <dbReference type="NCBI Taxonomy" id="1994"/>
    <lineage>
        <taxon>Bacteria</taxon>
        <taxon>Bacillati</taxon>
        <taxon>Actinomycetota</taxon>
        <taxon>Actinomycetes</taxon>
        <taxon>Streptosporangiales</taxon>
        <taxon>Thermomonosporaceae</taxon>
        <taxon>Actinomadura</taxon>
    </lineage>
</organism>
<dbReference type="Gene3D" id="2.40.440.10">
    <property type="entry name" value="L,D-transpeptidase catalytic domain-like"/>
    <property type="match status" value="1"/>
</dbReference>
<proteinExistence type="predicted"/>
<dbReference type="Pfam" id="PF17964">
    <property type="entry name" value="Big_10"/>
    <property type="match status" value="1"/>
</dbReference>
<dbReference type="InterPro" id="IPR038063">
    <property type="entry name" value="Transpep_catalytic_dom"/>
</dbReference>